<keyword evidence="1" id="KW-1133">Transmembrane helix</keyword>
<feature type="transmembrane region" description="Helical" evidence="1">
    <location>
        <begin position="185"/>
        <end position="204"/>
    </location>
</feature>
<protein>
    <submittedName>
        <fullName evidence="2">Uncharacterized protein</fullName>
    </submittedName>
</protein>
<keyword evidence="1" id="KW-0472">Membrane</keyword>
<feature type="transmembrane region" description="Helical" evidence="1">
    <location>
        <begin position="158"/>
        <end position="178"/>
    </location>
</feature>
<evidence type="ECO:0000313" key="3">
    <source>
        <dbReference type="Proteomes" id="UP000256561"/>
    </source>
</evidence>
<reference evidence="3" key="1">
    <citation type="submission" date="2018-08" db="EMBL/GenBank/DDBJ databases">
        <authorList>
            <person name="Zhang J."/>
            <person name="Du Z.-J."/>
        </authorList>
    </citation>
    <scope>NUCLEOTIDE SEQUENCE [LARGE SCALE GENOMIC DNA]</scope>
    <source>
        <strain evidence="3">KCTC 52655</strain>
    </source>
</reference>
<proteinExistence type="predicted"/>
<organism evidence="2 3">
    <name type="scientific">Alteromonas aestuariivivens</name>
    <dbReference type="NCBI Taxonomy" id="1938339"/>
    <lineage>
        <taxon>Bacteria</taxon>
        <taxon>Pseudomonadati</taxon>
        <taxon>Pseudomonadota</taxon>
        <taxon>Gammaproteobacteria</taxon>
        <taxon>Alteromonadales</taxon>
        <taxon>Alteromonadaceae</taxon>
        <taxon>Alteromonas/Salinimonas group</taxon>
        <taxon>Alteromonas</taxon>
    </lineage>
</organism>
<keyword evidence="1" id="KW-0812">Transmembrane</keyword>
<keyword evidence="3" id="KW-1185">Reference proteome</keyword>
<dbReference type="EMBL" id="QRHA01000003">
    <property type="protein sequence ID" value="RDV27507.1"/>
    <property type="molecule type" value="Genomic_DNA"/>
</dbReference>
<dbReference type="Proteomes" id="UP000256561">
    <property type="component" value="Unassembled WGS sequence"/>
</dbReference>
<sequence length="430" mass="49395">MRTNTLDHHIQYKKLGAALLFLMIMAILILILRLDWLNMPLSANHVGADIRLFGLSMPIIVLIGYLLAIVLGLMHFQLGLPFLLLPPLLGLCWPVIIANETSGLLPTFFEEARARSLVEQVFRLQVQNNFNMQPTYTAVYDVRSVLERTVAILSNLSFGWYAFVIMGLLMPLVFRLITQKKQRTTLYYLTVGLVVMMIFSFYYARDPYRLSGISADASRSVQLIEHCGQKLKENPELSQSDYFVTQCARAYSNYAGWAGPVSHIPVIYDFMGNNNFLYLSQHQFAEMEQRLTPLLYLPVHNDLDKMFLLFAMRHYRMLQNIRALDAIKKQDYNLAANMLTNTAWFREDVSSWILFGYARSKQGQLHDTISSFEEAVQELNNHTVIANLYCTLGDTMVSNTYFEQARYYYQQCIDFDSEGNYWAVSGLGGT</sequence>
<feature type="transmembrane region" description="Helical" evidence="1">
    <location>
        <begin position="12"/>
        <end position="32"/>
    </location>
</feature>
<accession>A0A3D8MBB6</accession>
<dbReference type="SUPFAM" id="SSF48452">
    <property type="entry name" value="TPR-like"/>
    <property type="match status" value="1"/>
</dbReference>
<dbReference type="RefSeq" id="WP_115592407.1">
    <property type="nucleotide sequence ID" value="NZ_QRHA01000003.1"/>
</dbReference>
<dbReference type="InterPro" id="IPR011990">
    <property type="entry name" value="TPR-like_helical_dom_sf"/>
</dbReference>
<gene>
    <name evidence="2" type="ORF">DXV75_05630</name>
</gene>
<evidence type="ECO:0000313" key="2">
    <source>
        <dbReference type="EMBL" id="RDV27507.1"/>
    </source>
</evidence>
<dbReference type="AlphaFoldDB" id="A0A3D8MBB6"/>
<name>A0A3D8MBB6_9ALTE</name>
<feature type="transmembrane region" description="Helical" evidence="1">
    <location>
        <begin position="52"/>
        <end position="73"/>
    </location>
</feature>
<comment type="caution">
    <text evidence="2">The sequence shown here is derived from an EMBL/GenBank/DDBJ whole genome shotgun (WGS) entry which is preliminary data.</text>
</comment>
<evidence type="ECO:0000256" key="1">
    <source>
        <dbReference type="SAM" id="Phobius"/>
    </source>
</evidence>
<dbReference type="Gene3D" id="1.25.40.10">
    <property type="entry name" value="Tetratricopeptide repeat domain"/>
    <property type="match status" value="1"/>
</dbReference>